<dbReference type="InterPro" id="IPR003591">
    <property type="entry name" value="Leu-rich_rpt_typical-subtyp"/>
</dbReference>
<dbReference type="Gene3D" id="3.80.10.10">
    <property type="entry name" value="Ribonuclease Inhibitor"/>
    <property type="match status" value="4"/>
</dbReference>
<dbReference type="RefSeq" id="WP_072584347.1">
    <property type="nucleotide sequence ID" value="NZ_CP013243.1"/>
</dbReference>
<dbReference type="EMBL" id="CP013243">
    <property type="protein sequence ID" value="APH16054.1"/>
    <property type="molecule type" value="Genomic_DNA"/>
</dbReference>
<dbReference type="InterPro" id="IPR050836">
    <property type="entry name" value="SDS22/Internalin_LRR"/>
</dbReference>
<dbReference type="PANTHER" id="PTHR46652">
    <property type="entry name" value="LEUCINE-RICH REPEAT AND IQ DOMAIN-CONTAINING PROTEIN 1-RELATED"/>
    <property type="match status" value="1"/>
</dbReference>
<evidence type="ECO:0000256" key="1">
    <source>
        <dbReference type="ARBA" id="ARBA00022614"/>
    </source>
</evidence>
<name>A0A1L3NIW1_CLOSG</name>
<evidence type="ECO:0000259" key="4">
    <source>
        <dbReference type="Pfam" id="PF07532"/>
    </source>
</evidence>
<dbReference type="Gene3D" id="2.30.30.100">
    <property type="match status" value="1"/>
</dbReference>
<keyword evidence="1" id="KW-0433">Leucine-rich repeat</keyword>
<dbReference type="InterPro" id="IPR011081">
    <property type="entry name" value="Big_4"/>
</dbReference>
<evidence type="ECO:0000256" key="3">
    <source>
        <dbReference type="SAM" id="MobiDB-lite"/>
    </source>
</evidence>
<accession>A0A1L3NIW1</accession>
<proteinExistence type="predicted"/>
<dbReference type="InterPro" id="IPR025875">
    <property type="entry name" value="Leu-rich_rpt_4"/>
</dbReference>
<gene>
    <name evidence="5" type="ORF">NPD5_367</name>
</gene>
<dbReference type="AlphaFoldDB" id="A0A1L3NIW1"/>
<organism evidence="5 6">
    <name type="scientific">Clostridium sporogenes</name>
    <dbReference type="NCBI Taxonomy" id="1509"/>
    <lineage>
        <taxon>Bacteria</taxon>
        <taxon>Bacillati</taxon>
        <taxon>Bacillota</taxon>
        <taxon>Clostridia</taxon>
        <taxon>Eubacteriales</taxon>
        <taxon>Clostridiaceae</taxon>
        <taxon>Clostridium</taxon>
    </lineage>
</organism>
<dbReference type="Proteomes" id="UP000182204">
    <property type="component" value="Chromosome"/>
</dbReference>
<dbReference type="SMART" id="SM00365">
    <property type="entry name" value="LRR_SD22"/>
    <property type="match status" value="13"/>
</dbReference>
<evidence type="ECO:0000256" key="2">
    <source>
        <dbReference type="ARBA" id="ARBA00022737"/>
    </source>
</evidence>
<feature type="domain" description="Bacterial Ig-like" evidence="4">
    <location>
        <begin position="526"/>
        <end position="576"/>
    </location>
</feature>
<feature type="domain" description="Bacterial Ig-like" evidence="4">
    <location>
        <begin position="215"/>
        <end position="272"/>
    </location>
</feature>
<dbReference type="SUPFAM" id="SSF52058">
    <property type="entry name" value="L domain-like"/>
    <property type="match status" value="2"/>
</dbReference>
<dbReference type="SMART" id="SM00369">
    <property type="entry name" value="LRR_TYP"/>
    <property type="match status" value="10"/>
</dbReference>
<reference evidence="5 6" key="1">
    <citation type="submission" date="2015-11" db="EMBL/GenBank/DDBJ databases">
        <authorList>
            <person name="Hill K.K."/>
            <person name="Shirey T.B."/>
            <person name="Raphael B."/>
            <person name="Daligault H.E."/>
            <person name="Davenport K.W."/>
            <person name="Bruce D.C."/>
            <person name="Foley B.T."/>
            <person name="Johnson S.L."/>
        </authorList>
    </citation>
    <scope>NUCLEOTIDE SEQUENCE [LARGE SCALE GENOMIC DNA]</scope>
    <source>
        <strain evidence="5 6">CDC_1632</strain>
    </source>
</reference>
<dbReference type="Pfam" id="PF07532">
    <property type="entry name" value="Big_4"/>
    <property type="match status" value="3"/>
</dbReference>
<sequence length="964" mass="110837">MKDRNKKFIFSFYTLSVFILNVFLCSTNVYAKDRLYGKNSFDTSISICRKSLEKKLGNVKRIHRENRCLNNLSVLQEFKEQIFFNKIYASKGSCSVENKENNSSEEETNQQENNNDKPLGEKKELKTFYEVELSQIKFNIENIKDSMLSIKVCDSRGNIEYLNQIDKEKIQEGKATLAFNVKKEDTYTVKILGNESQNAKIENIKVTELTKILEIKDINISINENEKFIFPKTVKAKMSNGKEKKVKIVWDHKEVDTSKKGKYTFEGTVEGYDKKVKLNLQVKELEKIKLLENITVQLEQNDPYNMPKTITAIMNTGDKKEVIVKWNSVLDTSKIGVFVIEGIVEGFEVKAKLIAKIIAIDENEVVKFKDPVFEQVIRDILYIEGDITRKDLNEIEELEVPSWMGYELNSIEDISLLRNLKTLDLFGNFIENIEPLKKLHNLEVLNLGACEAIENVEPLRNLAKLKELKLNGNIINNIEPLVNLTNLEKLNLGGNPIKNFSPTGKYFNKLKEKDFDLKLMETKDNTIEIDIEEGEKFFLPSVVTLVENKKNVAVKWDKNKANTDIAGKYTFEGYIEETQSNIKLNLNIRAIDNNKKVEFKDKELEKAIRMVISKPSGEIYRKDIVKLKKLPSLYSVKDLSGIENLQGLEELIIMTTPISDITPISKLKNLKRLELDTVGITRINSGVFDDLNKLEFLNLAGNGIENISLDAFRELKNLKELNLTNNRITNIKSGILFDNLNKLEELTLDSNKISISNMEGNVINTIKVDAFRGLKNLNKLNIQDMELEKIDFLEDLSNLEWIDMRNNNIKDIRPIGNSQKLNYLWADHNKIEDLTPIKSLTEIENLKLNNNEIKDIQPLKNCVNLKSLCIEQNKITTLKSLENMVRLTHLEAKQNSIKDIEALSNLINLNSLYLENNQIENVNPIANLTKLKVLKLGSNKIKDYSPLKYIYNNLNNPDFTLNYK</sequence>
<dbReference type="PROSITE" id="PS51450">
    <property type="entry name" value="LRR"/>
    <property type="match status" value="10"/>
</dbReference>
<protein>
    <submittedName>
        <fullName evidence="5">Leucine Rich Repeat family protein</fullName>
    </submittedName>
</protein>
<dbReference type="Pfam" id="PF12799">
    <property type="entry name" value="LRR_4"/>
    <property type="match status" value="4"/>
</dbReference>
<evidence type="ECO:0000313" key="5">
    <source>
        <dbReference type="EMBL" id="APH16054.1"/>
    </source>
</evidence>
<dbReference type="Pfam" id="PF13855">
    <property type="entry name" value="LRR_8"/>
    <property type="match status" value="1"/>
</dbReference>
<evidence type="ECO:0000313" key="6">
    <source>
        <dbReference type="Proteomes" id="UP000182204"/>
    </source>
</evidence>
<dbReference type="InterPro" id="IPR001611">
    <property type="entry name" value="Leu-rich_rpt"/>
</dbReference>
<dbReference type="InterPro" id="IPR032675">
    <property type="entry name" value="LRR_dom_sf"/>
</dbReference>
<keyword evidence="2" id="KW-0677">Repeat</keyword>
<feature type="region of interest" description="Disordered" evidence="3">
    <location>
        <begin position="98"/>
        <end position="119"/>
    </location>
</feature>
<feature type="domain" description="Bacterial Ig-like" evidence="4">
    <location>
        <begin position="292"/>
        <end position="346"/>
    </location>
</feature>
<dbReference type="PANTHER" id="PTHR46652:SF3">
    <property type="entry name" value="LEUCINE-RICH REPEAT-CONTAINING PROTEIN 9"/>
    <property type="match status" value="1"/>
</dbReference>